<evidence type="ECO:0000256" key="1">
    <source>
        <dbReference type="SAM" id="MobiDB-lite"/>
    </source>
</evidence>
<accession>A0A2A4J6U4</accession>
<proteinExistence type="predicted"/>
<evidence type="ECO:0000313" key="2">
    <source>
        <dbReference type="EMBL" id="PCG67142.1"/>
    </source>
</evidence>
<comment type="caution">
    <text evidence="2">The sequence shown here is derived from an EMBL/GenBank/DDBJ whole genome shotgun (WGS) entry which is preliminary data.</text>
</comment>
<dbReference type="GO" id="GO:0003676">
    <property type="term" value="F:nucleic acid binding"/>
    <property type="evidence" value="ECO:0007669"/>
    <property type="project" value="InterPro"/>
</dbReference>
<feature type="compositionally biased region" description="Polar residues" evidence="1">
    <location>
        <begin position="79"/>
        <end position="89"/>
    </location>
</feature>
<reference evidence="2" key="1">
    <citation type="submission" date="2017-09" db="EMBL/GenBank/DDBJ databases">
        <title>Contemporary evolution of a Lepidopteran species, Heliothis virescens, in response to modern agricultural practices.</title>
        <authorList>
            <person name="Fritz M.L."/>
            <person name="Deyonke A.M."/>
            <person name="Papanicolaou A."/>
            <person name="Micinski S."/>
            <person name="Westbrook J."/>
            <person name="Gould F."/>
        </authorList>
    </citation>
    <scope>NUCLEOTIDE SEQUENCE [LARGE SCALE GENOMIC DNA]</scope>
    <source>
        <strain evidence="2">HvINT-</strain>
        <tissue evidence="2">Whole body</tissue>
    </source>
</reference>
<dbReference type="GO" id="GO:0008270">
    <property type="term" value="F:zinc ion binding"/>
    <property type="evidence" value="ECO:0007669"/>
    <property type="project" value="InterPro"/>
</dbReference>
<dbReference type="SUPFAM" id="SSF57756">
    <property type="entry name" value="Retrovirus zinc finger-like domains"/>
    <property type="match status" value="1"/>
</dbReference>
<evidence type="ECO:0008006" key="3">
    <source>
        <dbReference type="Google" id="ProtNLM"/>
    </source>
</evidence>
<gene>
    <name evidence="2" type="ORF">B5V51_6753</name>
</gene>
<feature type="region of interest" description="Disordered" evidence="1">
    <location>
        <begin position="72"/>
        <end position="95"/>
    </location>
</feature>
<dbReference type="Gene3D" id="4.10.60.10">
    <property type="entry name" value="Zinc finger, CCHC-type"/>
    <property type="match status" value="1"/>
</dbReference>
<dbReference type="EMBL" id="NWSH01002987">
    <property type="protein sequence ID" value="PCG67142.1"/>
    <property type="molecule type" value="Genomic_DNA"/>
</dbReference>
<sequence length="199" mass="22501">MLLKKQERTIESLTAQLCGYERALGGHIEETEEVLASTSKVQIKLKSNDENLRCRYCSEKGHRIKNCKKWIKDGRPKKPTQTPSKQQEINLPPVNEPMSCGIEGDSDLIGTEGDSDLIETDGVIFSENVFPTQIGSPIRESEPRVNERNERALEGEYTAYNDDAVSEDHVQDTSEAEEFIDAQEEIREPAQRYNLRDSG</sequence>
<protein>
    <recommendedName>
        <fullName evidence="3">CCHC-type domain-containing protein</fullName>
    </recommendedName>
</protein>
<organism evidence="2">
    <name type="scientific">Heliothis virescens</name>
    <name type="common">Tobacco budworm moth</name>
    <dbReference type="NCBI Taxonomy" id="7102"/>
    <lineage>
        <taxon>Eukaryota</taxon>
        <taxon>Metazoa</taxon>
        <taxon>Ecdysozoa</taxon>
        <taxon>Arthropoda</taxon>
        <taxon>Hexapoda</taxon>
        <taxon>Insecta</taxon>
        <taxon>Pterygota</taxon>
        <taxon>Neoptera</taxon>
        <taxon>Endopterygota</taxon>
        <taxon>Lepidoptera</taxon>
        <taxon>Glossata</taxon>
        <taxon>Ditrysia</taxon>
        <taxon>Noctuoidea</taxon>
        <taxon>Noctuidae</taxon>
        <taxon>Heliothinae</taxon>
        <taxon>Heliothis</taxon>
    </lineage>
</organism>
<dbReference type="InterPro" id="IPR036875">
    <property type="entry name" value="Znf_CCHC_sf"/>
</dbReference>
<name>A0A2A4J6U4_HELVI</name>
<dbReference type="AlphaFoldDB" id="A0A2A4J6U4"/>